<comment type="cofactor">
    <cofactor evidence="2">
        <name>Ca(2+)</name>
        <dbReference type="ChEBI" id="CHEBI:29108"/>
    </cofactor>
</comment>
<evidence type="ECO:0000256" key="12">
    <source>
        <dbReference type="PIRSR" id="PIRSR001024-2"/>
    </source>
</evidence>
<dbReference type="Proteomes" id="UP001178507">
    <property type="component" value="Unassembled WGS sequence"/>
</dbReference>
<sequence>MWPWLLLLLPGGFSREFSLKDKSIYFIVVDRFARDDASNVSYCDETADWVNNTGGGYCGGTLNGIANHLDYIQGMGFDCIWITPVVESNGYMGYDAVDLWKINRHFGSQEDLRALSKELHLREMCLVLDIVVNHMRPLVVKGKLNLSLVPFDQESHYNQRGLENQSFEEYLLAWPPPAFDPSADNENLRNLSMGSKVCGPGVFEHTECACFPGNSGPNCPSFSEKDLSTGYLGVMGDLNHSHPFVRQTLLRWVKEMVQNYSLDALRLDTAIYLERDFLPEIQAAAGVEILGEATVNNLTFHASLQGESGVAALLNFPPFYHLPEAFCGYRIGGVFGDYSMQGTWLDKPNLWGLGAVLQLQLSSDFYDHDLLGNFADNHDEYSRLAHYCKQDTLRIQQALVWVMTMQGIPIVYYGTEQGLDGHQSPSNTKGQDALRESLWQTGYRRDTWQYLLLRKLNRLRRLFGSSRAEIQNFTENTLVFTRADAWVFLNNAPNTTQLVPQRYCPGPEPGAGWRWIDALSEEPMDAYLAGGCFDAPDKFPKVLVQRTRAPVLL</sequence>
<keyword evidence="8" id="KW-0106">Calcium</keyword>
<evidence type="ECO:0000256" key="3">
    <source>
        <dbReference type="ARBA" id="ARBA00008061"/>
    </source>
</evidence>
<keyword evidence="9" id="KW-0119">Carbohydrate metabolism</keyword>
<evidence type="ECO:0000256" key="6">
    <source>
        <dbReference type="ARBA" id="ARBA00022729"/>
    </source>
</evidence>
<dbReference type="PIRSF" id="PIRSF001024">
    <property type="entry name" value="Alph-amyl_fung"/>
    <property type="match status" value="1"/>
</dbReference>
<evidence type="ECO:0000256" key="9">
    <source>
        <dbReference type="ARBA" id="ARBA00023277"/>
    </source>
</evidence>
<feature type="binding site" evidence="14">
    <location>
        <position position="379"/>
    </location>
    <ligand>
        <name>substrate</name>
    </ligand>
</feature>
<feature type="site" description="Transition state stabilizer" evidence="12">
    <location>
        <position position="379"/>
    </location>
</feature>
<dbReference type="Pfam" id="PF00128">
    <property type="entry name" value="Alpha-amylase"/>
    <property type="match status" value="2"/>
</dbReference>
<evidence type="ECO:0000256" key="10">
    <source>
        <dbReference type="ARBA" id="ARBA00023295"/>
    </source>
</evidence>
<dbReference type="SMART" id="SM00642">
    <property type="entry name" value="Aamy"/>
    <property type="match status" value="1"/>
</dbReference>
<evidence type="ECO:0000256" key="13">
    <source>
        <dbReference type="PIRSR" id="PIRSR001024-4"/>
    </source>
</evidence>
<feature type="binding site" evidence="14">
    <location>
        <position position="134"/>
    </location>
    <ligand>
        <name>substrate</name>
    </ligand>
</feature>
<dbReference type="GO" id="GO:0005975">
    <property type="term" value="P:carbohydrate metabolic process"/>
    <property type="evidence" value="ECO:0007669"/>
    <property type="project" value="InterPro"/>
</dbReference>
<protein>
    <recommendedName>
        <fullName evidence="4">alpha-amylase</fullName>
        <ecNumber evidence="4">3.2.1.1</ecNumber>
    </recommendedName>
</protein>
<keyword evidence="5" id="KW-0479">Metal-binding</keyword>
<dbReference type="InterPro" id="IPR006047">
    <property type="entry name" value="GH13_cat_dom"/>
</dbReference>
<name>A0AA36MXK8_9DINO</name>
<proteinExistence type="inferred from homology"/>
<dbReference type="AlphaFoldDB" id="A0AA36MXK8"/>
<evidence type="ECO:0000313" key="17">
    <source>
        <dbReference type="Proteomes" id="UP001178507"/>
    </source>
</evidence>
<evidence type="ECO:0000256" key="7">
    <source>
        <dbReference type="ARBA" id="ARBA00022801"/>
    </source>
</evidence>
<comment type="catalytic activity">
    <reaction evidence="1">
        <text>Endohydrolysis of (1-&gt;4)-alpha-D-glucosidic linkages in polysaccharides containing three or more (1-&gt;4)-alpha-linked D-glucose units.</text>
        <dbReference type="EC" id="3.2.1.1"/>
    </reaction>
</comment>
<keyword evidence="7" id="KW-0378">Hydrolase</keyword>
<evidence type="ECO:0000256" key="14">
    <source>
        <dbReference type="PIRSR" id="PIRSR001024-5"/>
    </source>
</evidence>
<dbReference type="Gene3D" id="3.20.20.80">
    <property type="entry name" value="Glycosidases"/>
    <property type="match status" value="2"/>
</dbReference>
<evidence type="ECO:0000313" key="16">
    <source>
        <dbReference type="EMBL" id="CAJ1390229.1"/>
    </source>
</evidence>
<keyword evidence="13" id="KW-1015">Disulfide bond</keyword>
<keyword evidence="10" id="KW-0326">Glycosidase</keyword>
<evidence type="ECO:0000256" key="2">
    <source>
        <dbReference type="ARBA" id="ARBA00001913"/>
    </source>
</evidence>
<gene>
    <name evidence="16" type="ORF">EVOR1521_LOCUS15709</name>
</gene>
<evidence type="ECO:0000259" key="15">
    <source>
        <dbReference type="SMART" id="SM00642"/>
    </source>
</evidence>
<evidence type="ECO:0000256" key="1">
    <source>
        <dbReference type="ARBA" id="ARBA00000548"/>
    </source>
</evidence>
<dbReference type="InterPro" id="IPR017853">
    <property type="entry name" value="GH"/>
</dbReference>
<keyword evidence="6" id="KW-0732">Signal</keyword>
<feature type="binding site" evidence="14">
    <location>
        <position position="435"/>
    </location>
    <ligand>
        <name>substrate</name>
    </ligand>
</feature>
<accession>A0AA36MXK8</accession>
<dbReference type="InterPro" id="IPR013777">
    <property type="entry name" value="A-amylase-like"/>
</dbReference>
<evidence type="ECO:0000256" key="11">
    <source>
        <dbReference type="PIRSR" id="PIRSR001024-1"/>
    </source>
</evidence>
<feature type="active site" description="Proton donor" evidence="11">
    <location>
        <position position="292"/>
    </location>
</feature>
<dbReference type="PANTHER" id="PTHR10357:SF215">
    <property type="entry name" value="ALPHA-AMYLASE 1"/>
    <property type="match status" value="1"/>
</dbReference>
<feature type="disulfide bond" evidence="13">
    <location>
        <begin position="43"/>
        <end position="58"/>
    </location>
</feature>
<feature type="domain" description="Glycosyl hydrolase family 13 catalytic" evidence="15">
    <location>
        <begin position="26"/>
        <end position="460"/>
    </location>
</feature>
<reference evidence="16" key="1">
    <citation type="submission" date="2023-08" db="EMBL/GenBank/DDBJ databases">
        <authorList>
            <person name="Chen Y."/>
            <person name="Shah S."/>
            <person name="Dougan E. K."/>
            <person name="Thang M."/>
            <person name="Chan C."/>
        </authorList>
    </citation>
    <scope>NUCLEOTIDE SEQUENCE</scope>
</reference>
<feature type="active site" description="Nucleophile" evidence="11">
    <location>
        <position position="268"/>
    </location>
</feature>
<evidence type="ECO:0000256" key="4">
    <source>
        <dbReference type="ARBA" id="ARBA00012595"/>
    </source>
</evidence>
<evidence type="ECO:0000256" key="5">
    <source>
        <dbReference type="ARBA" id="ARBA00022723"/>
    </source>
</evidence>
<dbReference type="EMBL" id="CAUJNA010002035">
    <property type="protein sequence ID" value="CAJ1390229.1"/>
    <property type="molecule type" value="Genomic_DNA"/>
</dbReference>
<comment type="caution">
    <text evidence="16">The sequence shown here is derived from an EMBL/GenBank/DDBJ whole genome shotgun (WGS) entry which is preliminary data.</text>
</comment>
<dbReference type="EC" id="3.2.1.1" evidence="4"/>
<comment type="similarity">
    <text evidence="3">Belongs to the glycosyl hydrolase 13 family.</text>
</comment>
<dbReference type="GO" id="GO:0005509">
    <property type="term" value="F:calcium ion binding"/>
    <property type="evidence" value="ECO:0007669"/>
    <property type="project" value="InterPro"/>
</dbReference>
<organism evidence="16 17">
    <name type="scientific">Effrenium voratum</name>
    <dbReference type="NCBI Taxonomy" id="2562239"/>
    <lineage>
        <taxon>Eukaryota</taxon>
        <taxon>Sar</taxon>
        <taxon>Alveolata</taxon>
        <taxon>Dinophyceae</taxon>
        <taxon>Suessiales</taxon>
        <taxon>Symbiodiniaceae</taxon>
        <taxon>Effrenium</taxon>
    </lineage>
</organism>
<feature type="binding site" evidence="14">
    <location>
        <position position="266"/>
    </location>
    <ligand>
        <name>substrate</name>
    </ligand>
</feature>
<keyword evidence="17" id="KW-1185">Reference proteome</keyword>
<dbReference type="SUPFAM" id="SSF51445">
    <property type="entry name" value="(Trans)glycosidases"/>
    <property type="match status" value="1"/>
</dbReference>
<dbReference type="PANTHER" id="PTHR10357">
    <property type="entry name" value="ALPHA-AMYLASE FAMILY MEMBER"/>
    <property type="match status" value="1"/>
</dbReference>
<evidence type="ECO:0000256" key="8">
    <source>
        <dbReference type="ARBA" id="ARBA00022837"/>
    </source>
</evidence>
<dbReference type="GO" id="GO:0004556">
    <property type="term" value="F:alpha-amylase activity"/>
    <property type="evidence" value="ECO:0007669"/>
    <property type="project" value="UniProtKB-EC"/>
</dbReference>